<keyword evidence="4 7" id="KW-0808">Transferase</keyword>
<evidence type="ECO:0000256" key="2">
    <source>
        <dbReference type="ARBA" id="ARBA00022475"/>
    </source>
</evidence>
<comment type="caution">
    <text evidence="7">The sequence shown here is derived from an EMBL/GenBank/DDBJ whole genome shotgun (WGS) entry which is preliminary data.</text>
</comment>
<proteinExistence type="predicted"/>
<organism evidence="7 8">
    <name type="scientific">Allostreptomyces psammosilenae</name>
    <dbReference type="NCBI Taxonomy" id="1892865"/>
    <lineage>
        <taxon>Bacteria</taxon>
        <taxon>Bacillati</taxon>
        <taxon>Actinomycetota</taxon>
        <taxon>Actinomycetes</taxon>
        <taxon>Kitasatosporales</taxon>
        <taxon>Streptomycetaceae</taxon>
        <taxon>Allostreptomyces</taxon>
    </lineage>
</organism>
<evidence type="ECO:0000256" key="1">
    <source>
        <dbReference type="ARBA" id="ARBA00004533"/>
    </source>
</evidence>
<dbReference type="GO" id="GO:0005886">
    <property type="term" value="C:plasma membrane"/>
    <property type="evidence" value="ECO:0007669"/>
    <property type="project" value="UniProtKB-SubCell"/>
</dbReference>
<evidence type="ECO:0000256" key="3">
    <source>
        <dbReference type="ARBA" id="ARBA00022519"/>
    </source>
</evidence>
<dbReference type="PANTHER" id="PTHR30606:SF10">
    <property type="entry name" value="PHOSPHATIDYLINOSITOL MANNOSIDE ACYLTRANSFERASE"/>
    <property type="match status" value="1"/>
</dbReference>
<dbReference type="GO" id="GO:0009247">
    <property type="term" value="P:glycolipid biosynthetic process"/>
    <property type="evidence" value="ECO:0007669"/>
    <property type="project" value="UniProtKB-ARBA"/>
</dbReference>
<accession>A0A853A3E1</accession>
<gene>
    <name evidence="7" type="ORF">FHU37_001975</name>
</gene>
<keyword evidence="3" id="KW-0997">Cell inner membrane</keyword>
<comment type="subcellular location">
    <subcellularLocation>
        <location evidence="1">Cell inner membrane</location>
    </subcellularLocation>
</comment>
<dbReference type="Proteomes" id="UP000567795">
    <property type="component" value="Unassembled WGS sequence"/>
</dbReference>
<keyword evidence="5" id="KW-0472">Membrane</keyword>
<keyword evidence="8" id="KW-1185">Reference proteome</keyword>
<evidence type="ECO:0000256" key="6">
    <source>
        <dbReference type="ARBA" id="ARBA00023315"/>
    </source>
</evidence>
<dbReference type="PANTHER" id="PTHR30606">
    <property type="entry name" value="LIPID A BIOSYNTHESIS LAUROYL ACYLTRANSFERASE"/>
    <property type="match status" value="1"/>
</dbReference>
<dbReference type="RefSeq" id="WP_179813849.1">
    <property type="nucleotide sequence ID" value="NZ_JACBZD010000001.1"/>
</dbReference>
<protein>
    <submittedName>
        <fullName evidence="7">KDO2-lipid IV(A) lauroyltransferase</fullName>
        <ecNumber evidence="7">2.3.1.241</ecNumber>
    </submittedName>
</protein>
<reference evidence="7 8" key="1">
    <citation type="submission" date="2020-07" db="EMBL/GenBank/DDBJ databases">
        <title>Sequencing the genomes of 1000 actinobacteria strains.</title>
        <authorList>
            <person name="Klenk H.-P."/>
        </authorList>
    </citation>
    <scope>NUCLEOTIDE SEQUENCE [LARGE SCALE GENOMIC DNA]</scope>
    <source>
        <strain evidence="7 8">DSM 42178</strain>
    </source>
</reference>
<name>A0A853A3E1_9ACTN</name>
<dbReference type="GO" id="GO:0008913">
    <property type="term" value="F:Kdo2-lipid IVA acyltransferase activity"/>
    <property type="evidence" value="ECO:0007669"/>
    <property type="project" value="UniProtKB-EC"/>
</dbReference>
<dbReference type="EC" id="2.3.1.241" evidence="7"/>
<keyword evidence="2" id="KW-1003">Cell membrane</keyword>
<dbReference type="AlphaFoldDB" id="A0A853A3E1"/>
<evidence type="ECO:0000313" key="8">
    <source>
        <dbReference type="Proteomes" id="UP000567795"/>
    </source>
</evidence>
<evidence type="ECO:0000256" key="4">
    <source>
        <dbReference type="ARBA" id="ARBA00022679"/>
    </source>
</evidence>
<keyword evidence="6 7" id="KW-0012">Acyltransferase</keyword>
<dbReference type="NCBIfam" id="NF005919">
    <property type="entry name" value="PRK07920.1"/>
    <property type="match status" value="1"/>
</dbReference>
<dbReference type="CDD" id="cd07984">
    <property type="entry name" value="LPLAT_LABLAT-like"/>
    <property type="match status" value="1"/>
</dbReference>
<evidence type="ECO:0000256" key="5">
    <source>
        <dbReference type="ARBA" id="ARBA00023136"/>
    </source>
</evidence>
<sequence>MTPGGRRPGSESLAERFSYAAYATGWATVRRVPRPVADATFRAVADAAWRRDGQGVRQLAANLRRVRPDAGPEELRQLTRQGMRSYMRYWMESFRMASWSRRQILDAVEVDGIENLLAALDSGRGAVVALPHMANWDLAGAWIATRGHRFTTVAERLRPERLFERFVAHREGLGMEVLPLTGNGRDTITTLARRLREGRLVCLPADRDLGASGVPVRFFGEEARMPPGPASLARQTGAALLPATLWYDGPLMRCRVHPEVTVPEPGTAPGSGDGAAPAGAGAARRAQVAAMTQAMADAFAEGVAAHPQDWHMLQPLWNADVATRAARRAGAADPGQEGTPAR</sequence>
<dbReference type="InterPro" id="IPR004960">
    <property type="entry name" value="LipA_acyltrans"/>
</dbReference>
<evidence type="ECO:0000313" key="7">
    <source>
        <dbReference type="EMBL" id="NYI05032.1"/>
    </source>
</evidence>
<dbReference type="Pfam" id="PF03279">
    <property type="entry name" value="Lip_A_acyltrans"/>
    <property type="match status" value="1"/>
</dbReference>
<dbReference type="EMBL" id="JACBZD010000001">
    <property type="protein sequence ID" value="NYI05032.1"/>
    <property type="molecule type" value="Genomic_DNA"/>
</dbReference>